<dbReference type="GeneTree" id="ENSGT00940000155314"/>
<evidence type="ECO:0000256" key="5">
    <source>
        <dbReference type="ARBA" id="ARBA00022737"/>
    </source>
</evidence>
<keyword evidence="11" id="KW-1185">Reference proteome</keyword>
<dbReference type="AlphaFoldDB" id="A0A8C9R970"/>
<feature type="compositionally biased region" description="Low complexity" evidence="8">
    <location>
        <begin position="26"/>
        <end position="44"/>
    </location>
</feature>
<feature type="compositionally biased region" description="Basic residues" evidence="8">
    <location>
        <begin position="554"/>
        <end position="563"/>
    </location>
</feature>
<dbReference type="PANTHER" id="PTHR15832">
    <property type="entry name" value="SHC (SRC HOMOLOGY DOMAIN C-TERMINAL) ADAPTOR HOMOLOG"/>
    <property type="match status" value="1"/>
</dbReference>
<dbReference type="GeneID" id="108918181"/>
<dbReference type="KEGG" id="sfm:108918181"/>
<keyword evidence="6" id="KW-0238">DNA-binding</keyword>
<feature type="compositionally biased region" description="Basic and acidic residues" evidence="8">
    <location>
        <begin position="56"/>
        <end position="102"/>
    </location>
</feature>
<evidence type="ECO:0000259" key="9">
    <source>
        <dbReference type="PROSITE" id="PS51504"/>
    </source>
</evidence>
<feature type="compositionally biased region" description="Basic and acidic residues" evidence="8">
    <location>
        <begin position="380"/>
        <end position="395"/>
    </location>
</feature>
<dbReference type="Ensembl" id="ENSSFOT00015007985.2">
    <property type="protein sequence ID" value="ENSSFOP00015007872.1"/>
    <property type="gene ID" value="ENSSFOG00015005166.2"/>
</dbReference>
<dbReference type="OrthoDB" id="7684689at2759"/>
<dbReference type="GO" id="GO:0005634">
    <property type="term" value="C:nucleus"/>
    <property type="evidence" value="ECO:0007669"/>
    <property type="project" value="UniProtKB-SubCell"/>
</dbReference>
<feature type="compositionally biased region" description="Basic and acidic residues" evidence="8">
    <location>
        <begin position="506"/>
        <end position="515"/>
    </location>
</feature>
<evidence type="ECO:0000256" key="6">
    <source>
        <dbReference type="ARBA" id="ARBA00023125"/>
    </source>
</evidence>
<protein>
    <recommendedName>
        <fullName evidence="3">Heterochromatin protein 1-binding protein 3</fullName>
    </recommendedName>
</protein>
<evidence type="ECO:0000313" key="11">
    <source>
        <dbReference type="Proteomes" id="UP000694397"/>
    </source>
</evidence>
<evidence type="ECO:0000256" key="2">
    <source>
        <dbReference type="ARBA" id="ARBA00004286"/>
    </source>
</evidence>
<dbReference type="GO" id="GO:0006334">
    <property type="term" value="P:nucleosome assembly"/>
    <property type="evidence" value="ECO:0007669"/>
    <property type="project" value="InterPro"/>
</dbReference>
<evidence type="ECO:0000256" key="3">
    <source>
        <dbReference type="ARBA" id="ARBA00019297"/>
    </source>
</evidence>
<dbReference type="InterPro" id="IPR005818">
    <property type="entry name" value="Histone_H1/H5_H15"/>
</dbReference>
<reference evidence="10 11" key="1">
    <citation type="submission" date="2019-04" db="EMBL/GenBank/DDBJ databases">
        <authorList>
            <consortium name="Wellcome Sanger Institute Data Sharing"/>
        </authorList>
    </citation>
    <scope>NUCLEOTIDE SEQUENCE [LARGE SCALE GENOMIC DNA]</scope>
</reference>
<name>A0A8C9R970_SCLFO</name>
<dbReference type="CDD" id="cd00073">
    <property type="entry name" value="H15"/>
    <property type="match status" value="1"/>
</dbReference>
<feature type="domain" description="H15" evidence="9">
    <location>
        <begin position="129"/>
        <end position="204"/>
    </location>
</feature>
<feature type="region of interest" description="Disordered" evidence="8">
    <location>
        <begin position="376"/>
        <end position="563"/>
    </location>
</feature>
<proteinExistence type="predicted"/>
<dbReference type="Proteomes" id="UP000694397">
    <property type="component" value="Chromosome 22"/>
</dbReference>
<evidence type="ECO:0000256" key="1">
    <source>
        <dbReference type="ARBA" id="ARBA00004123"/>
    </source>
</evidence>
<dbReference type="GO" id="GO:0000786">
    <property type="term" value="C:nucleosome"/>
    <property type="evidence" value="ECO:0007669"/>
    <property type="project" value="InterPro"/>
</dbReference>
<accession>A0A8C9R970</accession>
<dbReference type="RefSeq" id="XP_018580764.1">
    <property type="nucleotide sequence ID" value="XM_018725248.2"/>
</dbReference>
<feature type="domain" description="H15" evidence="9">
    <location>
        <begin position="210"/>
        <end position="285"/>
    </location>
</feature>
<evidence type="ECO:0000256" key="8">
    <source>
        <dbReference type="SAM" id="MobiDB-lite"/>
    </source>
</evidence>
<dbReference type="GO" id="GO:0003677">
    <property type="term" value="F:DNA binding"/>
    <property type="evidence" value="ECO:0007669"/>
    <property type="project" value="UniProtKB-KW"/>
</dbReference>
<evidence type="ECO:0000256" key="4">
    <source>
        <dbReference type="ARBA" id="ARBA00022454"/>
    </source>
</evidence>
<sequence length="563" mass="61694">MPVRRAAARTSSQETPPKTTPEGEEAVPPSAEPTASSEESASTGEEQEVPPAAPAQEEKGGGQDDNVKATDTEEKGDEKQAENGGEGEKGEKEKDTGKEKEKGKRVKKTIPAWATMSFSKRTTTVSLYNQPKVDDIVIEAIQACKDKSGASTYAIRNYIVKKYASLELDKKKFLIRKALKRLVEKGVVKQLKGKGFSGSFTVGRQSPKSGNQTLGDTLPLIITRLCEPKEASYVLIKKYLEQHFPQFNIEQRPDLLKSALQRAVDKGHLEQITGKGASGTFQLKKASDQPLLQGGELEEAILTAITAMNEPKTCSITTLRKFLLETHKDSKVYKLVGNLRRTLQRCKKMGWMEQITGNGLNGSYQLSYPYYPSPAVLFPDKNKEKEKSKRRRQEDSESDERDSEEEDSDEDEGPPPKKRKQQKRSPPKLPRPPRAKKSWQASRVKAKGKRPAPAKRPPASPKKPAARPKKPVAPAKKPAAKAASASKAAPAKSAPPAKKAPPTKSTAKEKADRSSKPKTLVAKKLTSKAPTRPAPKKAPSKKSTPKSAVQAKSAQRKSLRSKK</sequence>
<keyword evidence="4" id="KW-0158">Chromosome</keyword>
<dbReference type="PROSITE" id="PS51504">
    <property type="entry name" value="H15"/>
    <property type="match status" value="3"/>
</dbReference>
<feature type="compositionally biased region" description="Low complexity" evidence="8">
    <location>
        <begin position="472"/>
        <end position="505"/>
    </location>
</feature>
<reference evidence="10" key="3">
    <citation type="submission" date="2025-09" db="UniProtKB">
        <authorList>
            <consortium name="Ensembl"/>
        </authorList>
    </citation>
    <scope>IDENTIFICATION</scope>
</reference>
<feature type="domain" description="H15" evidence="9">
    <location>
        <begin position="293"/>
        <end position="368"/>
    </location>
</feature>
<feature type="region of interest" description="Disordered" evidence="8">
    <location>
        <begin position="1"/>
        <end position="106"/>
    </location>
</feature>
<comment type="subcellular location">
    <subcellularLocation>
        <location evidence="2">Chromosome</location>
    </subcellularLocation>
    <subcellularLocation>
        <location evidence="1">Nucleus</location>
    </subcellularLocation>
</comment>
<dbReference type="GO" id="GO:0070828">
    <property type="term" value="P:heterochromatin organization"/>
    <property type="evidence" value="ECO:0007669"/>
    <property type="project" value="TreeGrafter"/>
</dbReference>
<feature type="compositionally biased region" description="Acidic residues" evidence="8">
    <location>
        <begin position="396"/>
        <end position="413"/>
    </location>
</feature>
<organism evidence="10 11">
    <name type="scientific">Scleropages formosus</name>
    <name type="common">Asian bonytongue</name>
    <name type="synonym">Osteoglossum formosum</name>
    <dbReference type="NCBI Taxonomy" id="113540"/>
    <lineage>
        <taxon>Eukaryota</taxon>
        <taxon>Metazoa</taxon>
        <taxon>Chordata</taxon>
        <taxon>Craniata</taxon>
        <taxon>Vertebrata</taxon>
        <taxon>Euteleostomi</taxon>
        <taxon>Actinopterygii</taxon>
        <taxon>Neopterygii</taxon>
        <taxon>Teleostei</taxon>
        <taxon>Osteoglossocephala</taxon>
        <taxon>Osteoglossomorpha</taxon>
        <taxon>Osteoglossiformes</taxon>
        <taxon>Osteoglossidae</taxon>
        <taxon>Scleropages</taxon>
    </lineage>
</organism>
<feature type="compositionally biased region" description="Basic residues" evidence="8">
    <location>
        <begin position="534"/>
        <end position="544"/>
    </location>
</feature>
<reference evidence="10" key="2">
    <citation type="submission" date="2025-08" db="UniProtKB">
        <authorList>
            <consortium name="Ensembl"/>
        </authorList>
    </citation>
    <scope>IDENTIFICATION</scope>
</reference>
<dbReference type="InterPro" id="IPR036390">
    <property type="entry name" value="WH_DNA-bd_sf"/>
</dbReference>
<dbReference type="SUPFAM" id="SSF46785">
    <property type="entry name" value="Winged helix' DNA-binding domain"/>
    <property type="match status" value="3"/>
</dbReference>
<dbReference type="SMART" id="SM00526">
    <property type="entry name" value="H15"/>
    <property type="match status" value="3"/>
</dbReference>
<dbReference type="Pfam" id="PF00538">
    <property type="entry name" value="Linker_histone"/>
    <property type="match status" value="3"/>
</dbReference>
<evidence type="ECO:0000256" key="7">
    <source>
        <dbReference type="ARBA" id="ARBA00023242"/>
    </source>
</evidence>
<dbReference type="CTD" id="50809"/>
<dbReference type="GO" id="GO:0031491">
    <property type="term" value="F:nucleosome binding"/>
    <property type="evidence" value="ECO:0007669"/>
    <property type="project" value="TreeGrafter"/>
</dbReference>
<dbReference type="Gene3D" id="1.10.10.10">
    <property type="entry name" value="Winged helix-like DNA-binding domain superfamily/Winged helix DNA-binding domain"/>
    <property type="match status" value="3"/>
</dbReference>
<feature type="compositionally biased region" description="Basic residues" evidence="8">
    <location>
        <begin position="444"/>
        <end position="453"/>
    </location>
</feature>
<dbReference type="InterPro" id="IPR036388">
    <property type="entry name" value="WH-like_DNA-bd_sf"/>
</dbReference>
<keyword evidence="5" id="KW-0677">Repeat</keyword>
<dbReference type="PANTHER" id="PTHR15832:SF1">
    <property type="entry name" value="HETEROCHROMATIN PROTEIN 1-BINDING PROTEIN 3"/>
    <property type="match status" value="1"/>
</dbReference>
<gene>
    <name evidence="10" type="primary">HP1BP3</name>
    <name evidence="10" type="synonym">hp1bp3</name>
</gene>
<keyword evidence="7" id="KW-0539">Nucleus</keyword>
<feature type="compositionally biased region" description="Basic residues" evidence="8">
    <location>
        <begin position="416"/>
        <end position="437"/>
    </location>
</feature>
<evidence type="ECO:0000313" key="10">
    <source>
        <dbReference type="Ensembl" id="ENSSFOP00015007872.1"/>
    </source>
</evidence>